<name>E1YCA9_9BACT</name>
<keyword evidence="7" id="KW-0479">Metal-binding</keyword>
<keyword evidence="4 12" id="KW-0808">Transferase</keyword>
<dbReference type="InterPro" id="IPR038763">
    <property type="entry name" value="DHH_sf"/>
</dbReference>
<evidence type="ECO:0000256" key="3">
    <source>
        <dbReference type="ARBA" id="ARBA00022555"/>
    </source>
</evidence>
<dbReference type="InterPro" id="IPR046342">
    <property type="entry name" value="CBS_dom_sf"/>
</dbReference>
<dbReference type="SUPFAM" id="SSF81891">
    <property type="entry name" value="Poly A polymerase C-terminal region-like"/>
    <property type="match status" value="1"/>
</dbReference>
<dbReference type="EMBL" id="FR695868">
    <property type="protein sequence ID" value="CBX28203.1"/>
    <property type="molecule type" value="Genomic_DNA"/>
</dbReference>
<organism evidence="14">
    <name type="scientific">uncultured Desulfobacterium sp</name>
    <dbReference type="NCBI Taxonomy" id="201089"/>
    <lineage>
        <taxon>Bacteria</taxon>
        <taxon>Pseudomonadati</taxon>
        <taxon>Thermodesulfobacteriota</taxon>
        <taxon>Desulfobacteria</taxon>
        <taxon>Desulfobacterales</taxon>
        <taxon>Desulfobacteriaceae</taxon>
        <taxon>Desulfobacterium</taxon>
        <taxon>environmental samples</taxon>
    </lineage>
</organism>
<keyword evidence="10 12" id="KW-0694">RNA-binding</keyword>
<dbReference type="GO" id="GO:0000049">
    <property type="term" value="F:tRNA binding"/>
    <property type="evidence" value="ECO:0007669"/>
    <property type="project" value="UniProtKB-KW"/>
</dbReference>
<dbReference type="Pfam" id="PF01368">
    <property type="entry name" value="DHH"/>
    <property type="match status" value="1"/>
</dbReference>
<dbReference type="SUPFAM" id="SSF64182">
    <property type="entry name" value="DHH phosphoesterases"/>
    <property type="match status" value="1"/>
</dbReference>
<dbReference type="Pfam" id="PF01743">
    <property type="entry name" value="PolyA_pol"/>
    <property type="match status" value="1"/>
</dbReference>
<comment type="cofactor">
    <cofactor evidence="1">
        <name>Mg(2+)</name>
        <dbReference type="ChEBI" id="CHEBI:18420"/>
    </cofactor>
</comment>
<dbReference type="Gene3D" id="1.10.3090.10">
    <property type="entry name" value="cca-adding enzyme, domain 2"/>
    <property type="match status" value="1"/>
</dbReference>
<dbReference type="Pfam" id="PF12627">
    <property type="entry name" value="PolyA_pol_RNAbd"/>
    <property type="match status" value="1"/>
</dbReference>
<keyword evidence="8" id="KW-0547">Nucleotide-binding</keyword>
<dbReference type="Gene3D" id="3.10.580.10">
    <property type="entry name" value="CBS-domain"/>
    <property type="match status" value="1"/>
</dbReference>
<dbReference type="InterPro" id="IPR052390">
    <property type="entry name" value="tRNA_nt/polyA_polymerase"/>
</dbReference>
<dbReference type="PANTHER" id="PTHR47788:SF1">
    <property type="entry name" value="A-ADDING TRNA NUCLEOTIDYLTRANSFERASE"/>
    <property type="match status" value="1"/>
</dbReference>
<evidence type="ECO:0000256" key="5">
    <source>
        <dbReference type="ARBA" id="ARBA00022694"/>
    </source>
</evidence>
<evidence type="ECO:0000256" key="8">
    <source>
        <dbReference type="ARBA" id="ARBA00022741"/>
    </source>
</evidence>
<dbReference type="GO" id="GO:0016779">
    <property type="term" value="F:nucleotidyltransferase activity"/>
    <property type="evidence" value="ECO:0007669"/>
    <property type="project" value="UniProtKB-KW"/>
</dbReference>
<evidence type="ECO:0000256" key="4">
    <source>
        <dbReference type="ARBA" id="ARBA00022679"/>
    </source>
</evidence>
<dbReference type="InterPro" id="IPR002646">
    <property type="entry name" value="PolA_pol_head_dom"/>
</dbReference>
<dbReference type="PANTHER" id="PTHR47788">
    <property type="entry name" value="POLYA POLYMERASE"/>
    <property type="match status" value="1"/>
</dbReference>
<evidence type="ECO:0000256" key="1">
    <source>
        <dbReference type="ARBA" id="ARBA00001946"/>
    </source>
</evidence>
<dbReference type="CDD" id="cd17772">
    <property type="entry name" value="CBS_pair_DHH_polyA_Pol_assoc"/>
    <property type="match status" value="1"/>
</dbReference>
<reference evidence="14" key="1">
    <citation type="journal article" date="2011" name="Environ. Microbiol.">
        <title>Genomic insights into the metabolic potential of the polycyclic aromatic hydrocarbon degrading sulfate-reducing Deltaproteobacterium N47.</title>
        <authorList>
            <person name="Bergmann F."/>
            <person name="Selesi D."/>
            <person name="Weinmaier T."/>
            <person name="Tischler P."/>
            <person name="Rattei T."/>
            <person name="Meckenstock R.U."/>
        </authorList>
    </citation>
    <scope>NUCLEOTIDE SEQUENCE</scope>
</reference>
<keyword evidence="5" id="KW-0819">tRNA processing</keyword>
<feature type="domain" description="CBS" evidence="13">
    <location>
        <begin position="392"/>
        <end position="451"/>
    </location>
</feature>
<dbReference type="Gene3D" id="3.90.1640.10">
    <property type="entry name" value="inorganic pyrophosphatase (n-terminal core)"/>
    <property type="match status" value="1"/>
</dbReference>
<evidence type="ECO:0000313" key="14">
    <source>
        <dbReference type="EMBL" id="CBX28203.1"/>
    </source>
</evidence>
<evidence type="ECO:0000256" key="7">
    <source>
        <dbReference type="ARBA" id="ARBA00022723"/>
    </source>
</evidence>
<keyword evidence="3" id="KW-0820">tRNA-binding</keyword>
<feature type="domain" description="CBS" evidence="13">
    <location>
        <begin position="326"/>
        <end position="386"/>
    </location>
</feature>
<evidence type="ECO:0000256" key="6">
    <source>
        <dbReference type="ARBA" id="ARBA00022695"/>
    </source>
</evidence>
<dbReference type="PROSITE" id="PS51371">
    <property type="entry name" value="CBS"/>
    <property type="match status" value="2"/>
</dbReference>
<dbReference type="Pfam" id="PF00571">
    <property type="entry name" value="CBS"/>
    <property type="match status" value="2"/>
</dbReference>
<dbReference type="InterPro" id="IPR001667">
    <property type="entry name" value="DDH_dom"/>
</dbReference>
<dbReference type="CDD" id="cd05398">
    <property type="entry name" value="NT_ClassII-CCAase"/>
    <property type="match status" value="1"/>
</dbReference>
<protein>
    <recommendedName>
        <fullName evidence="13">CBS domain-containing protein</fullName>
    </recommendedName>
</protein>
<dbReference type="InterPro" id="IPR043519">
    <property type="entry name" value="NT_sf"/>
</dbReference>
<dbReference type="InterPro" id="IPR032828">
    <property type="entry name" value="PolyA_RNA-bd"/>
</dbReference>
<keyword evidence="11" id="KW-0129">CBS domain</keyword>
<dbReference type="SUPFAM" id="SSF54631">
    <property type="entry name" value="CBS-domain pair"/>
    <property type="match status" value="1"/>
</dbReference>
<evidence type="ECO:0000256" key="11">
    <source>
        <dbReference type="PROSITE-ProRule" id="PRU00703"/>
    </source>
</evidence>
<dbReference type="InterPro" id="IPR000644">
    <property type="entry name" value="CBS_dom"/>
</dbReference>
<dbReference type="GO" id="GO:0046872">
    <property type="term" value="F:metal ion binding"/>
    <property type="evidence" value="ECO:0007669"/>
    <property type="project" value="UniProtKB-KW"/>
</dbReference>
<dbReference type="AlphaFoldDB" id="E1YCA9"/>
<dbReference type="Gene3D" id="3.10.310.30">
    <property type="match status" value="1"/>
</dbReference>
<evidence type="ECO:0000256" key="2">
    <source>
        <dbReference type="ARBA" id="ARBA00007265"/>
    </source>
</evidence>
<dbReference type="SUPFAM" id="SSF81301">
    <property type="entry name" value="Nucleotidyltransferase"/>
    <property type="match status" value="1"/>
</dbReference>
<evidence type="ECO:0000256" key="9">
    <source>
        <dbReference type="ARBA" id="ARBA00022842"/>
    </source>
</evidence>
<dbReference type="Pfam" id="PF02272">
    <property type="entry name" value="DHHA1"/>
    <property type="match status" value="1"/>
</dbReference>
<dbReference type="GO" id="GO:0008033">
    <property type="term" value="P:tRNA processing"/>
    <property type="evidence" value="ECO:0007669"/>
    <property type="project" value="UniProtKB-KW"/>
</dbReference>
<evidence type="ECO:0000256" key="10">
    <source>
        <dbReference type="ARBA" id="ARBA00022884"/>
    </source>
</evidence>
<dbReference type="Gene3D" id="3.30.460.10">
    <property type="entry name" value="Beta Polymerase, domain 2"/>
    <property type="match status" value="1"/>
</dbReference>
<proteinExistence type="inferred from homology"/>
<sequence length="889" mass="100845">MEAGEKPGNEGSTVITTHISADFDAIASMLAAQKLYPGSLVVFPGLQEKNLRNFFVESMVYLFNMADIKKMDFSNVKRLVLVDTRQPGRIGKLSSLLDRNDIDIHIYDHHPPTANDIKGSLEVYRQTGSTVTILAQILEEKNIEISADEATIMCLGIYEDTGSFIFPSTTEDDFKAAAFLLSKGADLNIISNLISREISPKQISLLNDMILASARHSINGVEVVITSISSDSYINDFSFLVHKMAKMENIDAIFAIAMMENKVYVVARSRIQEVDVGTILSHMGGGGHTFAASATIKGETVTQIEQKLLKILYENIRTRRTAKQLMSSPPITVSGEVSCKDASGILTRYNINALLVTEKKDGKEELLGYITRQVIEKALYHKLDDVMVKEYMTTEVASVEPDAELLEIQNKIIENKQRILPVIDKDVITGVVTRTDLLNILVRQSQQKNSELHDQPSEHTHARTRNIVKFIEERLSKHLIEILKTIGKVATETGFRAYAIGGFVRDLLLYRKNEDVDITVEGDGIAFAKKYAPLVGARLHIYEKFGTAVVIFPDGFKIDIASARMEYYKFPAALPTVEMSSIKLDLFRRDFTINTMAIQLNPERFGTLIDFFAAQKDIKEKAIKVLHNLSFVEDPTRIFRAIRFEQRFGFTIGKLTSGLIENAVKMDFFKRLSGRRVFSELRQILEEENPIFSIIRLNDYGLLKVIDPSIILNNELISYLNSVKQVVSWYNLLFLEESYIKWAVYFMALFGHCKKEVTENVCTRFEIAPKQKSIFCEERIESERCLRELENGYNITNDMLYNMLFPFRIEIILYMMAITKRERAKKAISFFITQLRMAKLSVSGKDLKTLGLEPGPLYKNILQAALNAKLNGLLKTKYDEMDFIKNYVQ</sequence>
<keyword evidence="6" id="KW-0548">Nucleotidyltransferase</keyword>
<accession>E1YCA9</accession>
<dbReference type="GO" id="GO:0000166">
    <property type="term" value="F:nucleotide binding"/>
    <property type="evidence" value="ECO:0007669"/>
    <property type="project" value="UniProtKB-KW"/>
</dbReference>
<keyword evidence="9" id="KW-0460">Magnesium</keyword>
<evidence type="ECO:0000256" key="12">
    <source>
        <dbReference type="RuleBase" id="RU003953"/>
    </source>
</evidence>
<dbReference type="InterPro" id="IPR003156">
    <property type="entry name" value="DHHA1_dom"/>
</dbReference>
<dbReference type="SMART" id="SM00116">
    <property type="entry name" value="CBS"/>
    <property type="match status" value="2"/>
</dbReference>
<comment type="similarity">
    <text evidence="2 12">Belongs to the tRNA nucleotidyltransferase/poly(A) polymerase family.</text>
</comment>
<gene>
    <name evidence="14" type="ORF">N47_G35270</name>
</gene>
<evidence type="ECO:0000259" key="13">
    <source>
        <dbReference type="PROSITE" id="PS51371"/>
    </source>
</evidence>